<comment type="caution">
    <text evidence="1">The sequence shown here is derived from an EMBL/GenBank/DDBJ whole genome shotgun (WGS) entry which is preliminary data.</text>
</comment>
<proteinExistence type="predicted"/>
<name>A0ABS5JEI8_9GAMM</name>
<evidence type="ECO:0000313" key="2">
    <source>
        <dbReference type="Proteomes" id="UP000680634"/>
    </source>
</evidence>
<dbReference type="EMBL" id="JAERKB010000003">
    <property type="protein sequence ID" value="MBS0968357.1"/>
    <property type="molecule type" value="Genomic_DNA"/>
</dbReference>
<accession>A0ABS5JEI8</accession>
<sequence length="51" mass="5937">MAYIAIRSAQQAVFYFSQAKVMTPFWDRLKKEERPGQKMTLRLKKSGKSGQ</sequence>
<gene>
    <name evidence="1" type="ORF">JK232_05560</name>
</gene>
<evidence type="ECO:0000313" key="1">
    <source>
        <dbReference type="EMBL" id="MBS0968357.1"/>
    </source>
</evidence>
<dbReference type="Proteomes" id="UP000680634">
    <property type="component" value="Unassembled WGS sequence"/>
</dbReference>
<reference evidence="2" key="1">
    <citation type="submission" date="2023-07" db="EMBL/GenBank/DDBJ databases">
        <title>Genome-inferred correspondence between phylogeny and metabolic traits in the wild Drosophila gut microbiome.</title>
        <authorList>
            <person name="Bueno E."/>
            <person name="Blow F."/>
            <person name="Douglas A.E."/>
        </authorList>
    </citation>
    <scope>NUCLEOTIDE SEQUENCE [LARGE SCALE GENOMIC DNA]</scope>
    <source>
        <strain evidence="2">JGM97</strain>
    </source>
</reference>
<dbReference type="RefSeq" id="WP_212588921.1">
    <property type="nucleotide sequence ID" value="NZ_JAERKB010000003.1"/>
</dbReference>
<protein>
    <submittedName>
        <fullName evidence="1">Uncharacterized protein</fullName>
    </submittedName>
</protein>
<keyword evidence="2" id="KW-1185">Reference proteome</keyword>
<organism evidence="1 2">
    <name type="scientific">Nissabacter archeti</name>
    <dbReference type="NCBI Taxonomy" id="1917880"/>
    <lineage>
        <taxon>Bacteria</taxon>
        <taxon>Pseudomonadati</taxon>
        <taxon>Pseudomonadota</taxon>
        <taxon>Gammaproteobacteria</taxon>
        <taxon>Enterobacterales</taxon>
        <taxon>Yersiniaceae</taxon>
        <taxon>Nissabacter</taxon>
    </lineage>
</organism>